<keyword evidence="1" id="KW-1133">Transmembrane helix</keyword>
<feature type="transmembrane region" description="Helical" evidence="1">
    <location>
        <begin position="48"/>
        <end position="66"/>
    </location>
</feature>
<accession>A0A6C0CS58</accession>
<evidence type="ECO:0000256" key="1">
    <source>
        <dbReference type="SAM" id="Phobius"/>
    </source>
</evidence>
<organism evidence="2">
    <name type="scientific">viral metagenome</name>
    <dbReference type="NCBI Taxonomy" id="1070528"/>
    <lineage>
        <taxon>unclassified sequences</taxon>
        <taxon>metagenomes</taxon>
        <taxon>organismal metagenomes</taxon>
    </lineage>
</organism>
<dbReference type="AlphaFoldDB" id="A0A6C0CS58"/>
<keyword evidence="1" id="KW-0472">Membrane</keyword>
<dbReference type="EMBL" id="MN739479">
    <property type="protein sequence ID" value="QHT06982.1"/>
    <property type="molecule type" value="Genomic_DNA"/>
</dbReference>
<protein>
    <submittedName>
        <fullName evidence="2">Uncharacterized protein</fullName>
    </submittedName>
</protein>
<reference evidence="2" key="1">
    <citation type="journal article" date="2020" name="Nature">
        <title>Giant virus diversity and host interactions through global metagenomics.</title>
        <authorList>
            <person name="Schulz F."/>
            <person name="Roux S."/>
            <person name="Paez-Espino D."/>
            <person name="Jungbluth S."/>
            <person name="Walsh D.A."/>
            <person name="Denef V.J."/>
            <person name="McMahon K.D."/>
            <person name="Konstantinidis K.T."/>
            <person name="Eloe-Fadrosh E.A."/>
            <person name="Kyrpides N.C."/>
            <person name="Woyke T."/>
        </authorList>
    </citation>
    <scope>NUCLEOTIDE SEQUENCE</scope>
    <source>
        <strain evidence="2">GVMAG-M-3300021962-46</strain>
    </source>
</reference>
<keyword evidence="1" id="KW-0812">Transmembrane</keyword>
<evidence type="ECO:0000313" key="2">
    <source>
        <dbReference type="EMBL" id="QHT06982.1"/>
    </source>
</evidence>
<proteinExistence type="predicted"/>
<sequence length="808" mass="93891">MFHIVLLSLILLCLMIGIQQQNRALIGTSFIYLVIITWIQQWEVKDMIYIYSFVVFLILLLSWILLQKYPSMEDFGLPSRPCVMYFTTDKEGCDQGYYALPDTDFQTIFMDQATLLSNTLSTATNYTNEKQKYELLRTIAIERRKLKENNNFKGVCKQEFPGWLEDPDQPEKIPYETITKRGSLKDWAFCYQEVIPINTPTALYNPIDVANTYNKYISQFGEHNIAAADKNPFYQNPKNITGVTPYSKAEPEYARIYFKNWELDPDASCKNAAVKNVPSLLNLTKITSRYGIEIGFTSNLQNITSISTIRPSPVNGNQLLYMGDYNTPDLNIIEKLWFDYVVLSGKGLQLRPKTSIDTYIYRFYIDYCNRLMVPSQLPFNLKTSVQTTWNLSTFIGYDNTLLNVRDYPFGIYLPTEMIDSDWKLTDPSRKLVNILPYSTIKTYSIEKLRNIFQEQNNQLETYIQNIEDSLYDTTEILKNGLITKKYLIPSKYDNYRIHSLSDFIFDEDLPIYLENMRITLADKNGLTIPITTSTTESTYIDYNGILNITTPGKYEFKLVFSSTNILDYPVESTIVVEINNTMVASYFACKNYDECYSIFNVKCKKENECPIPLLSDLQNKKKPLIDNSKAVNNPLKIHNPIQMDLLNTQNILRIRVYTPIGTSSTPKNVYVLYRKVEDVQIVDNTQIANFRIIGNTANNIWKCYSNDSIQYRPYDIRPFIVKNIYATNRIQLNRNVLNKIETNRIKILKNFLTLIRKNPSKIINQSQKLISQNNRIYAFFTNPDLIPTTTTNDFLKIKNFNDNFKNII</sequence>
<name>A0A6C0CS58_9ZZZZ</name>